<feature type="transmembrane region" description="Helical" evidence="1">
    <location>
        <begin position="18"/>
        <end position="37"/>
    </location>
</feature>
<keyword evidence="1" id="KW-0472">Membrane</keyword>
<keyword evidence="1" id="KW-0812">Transmembrane</keyword>
<dbReference type="EMBL" id="BMLF01000001">
    <property type="protein sequence ID" value="GGL92023.1"/>
    <property type="molecule type" value="Genomic_DNA"/>
</dbReference>
<accession>A0A917SP95</accession>
<reference evidence="3" key="2">
    <citation type="submission" date="2020-09" db="EMBL/GenBank/DDBJ databases">
        <authorList>
            <person name="Sun Q."/>
            <person name="Zhou Y."/>
        </authorList>
    </citation>
    <scope>NUCLEOTIDE SEQUENCE</scope>
    <source>
        <strain evidence="3">CGMCC 1.6293</strain>
    </source>
</reference>
<evidence type="ECO:0000313" key="3">
    <source>
        <dbReference type="EMBL" id="GGL92023.1"/>
    </source>
</evidence>
<evidence type="ECO:0000259" key="2">
    <source>
        <dbReference type="Pfam" id="PF06724"/>
    </source>
</evidence>
<feature type="domain" description="DUF1206" evidence="2">
    <location>
        <begin position="16"/>
        <end position="82"/>
    </location>
</feature>
<feature type="transmembrane region" description="Helical" evidence="1">
    <location>
        <begin position="192"/>
        <end position="210"/>
    </location>
</feature>
<dbReference type="Proteomes" id="UP000649829">
    <property type="component" value="Unassembled WGS sequence"/>
</dbReference>
<feature type="domain" description="DUF1206" evidence="2">
    <location>
        <begin position="99"/>
        <end position="167"/>
    </location>
</feature>
<organism evidence="3 4">
    <name type="scientific">Pseudooceanicola nanhaiensis</name>
    <dbReference type="NCBI Taxonomy" id="375761"/>
    <lineage>
        <taxon>Bacteria</taxon>
        <taxon>Pseudomonadati</taxon>
        <taxon>Pseudomonadota</taxon>
        <taxon>Alphaproteobacteria</taxon>
        <taxon>Rhodobacterales</taxon>
        <taxon>Paracoccaceae</taxon>
        <taxon>Pseudooceanicola</taxon>
    </lineage>
</organism>
<evidence type="ECO:0000313" key="4">
    <source>
        <dbReference type="Proteomes" id="UP000649829"/>
    </source>
</evidence>
<keyword evidence="1" id="KW-1133">Transmembrane helix</keyword>
<feature type="domain" description="DUF1206" evidence="2">
    <location>
        <begin position="190"/>
        <end position="259"/>
    </location>
</feature>
<feature type="transmembrane region" description="Helical" evidence="1">
    <location>
        <begin position="139"/>
        <end position="164"/>
    </location>
</feature>
<evidence type="ECO:0000256" key="1">
    <source>
        <dbReference type="SAM" id="Phobius"/>
    </source>
</evidence>
<dbReference type="Pfam" id="PF06724">
    <property type="entry name" value="DUF1206"/>
    <property type="match status" value="3"/>
</dbReference>
<dbReference type="RefSeq" id="WP_028286123.1">
    <property type="nucleotide sequence ID" value="NZ_BMLF01000001.1"/>
</dbReference>
<proteinExistence type="predicted"/>
<name>A0A917SP95_9RHOB</name>
<feature type="transmembrane region" description="Helical" evidence="1">
    <location>
        <begin position="57"/>
        <end position="78"/>
    </location>
</feature>
<dbReference type="InterPro" id="IPR009597">
    <property type="entry name" value="DUF1206"/>
</dbReference>
<feature type="transmembrane region" description="Helical" evidence="1">
    <location>
        <begin position="99"/>
        <end position="119"/>
    </location>
</feature>
<feature type="transmembrane region" description="Helical" evidence="1">
    <location>
        <begin position="236"/>
        <end position="254"/>
    </location>
</feature>
<reference evidence="3" key="1">
    <citation type="journal article" date="2014" name="Int. J. Syst. Evol. Microbiol.">
        <title>Complete genome sequence of Corynebacterium casei LMG S-19264T (=DSM 44701T), isolated from a smear-ripened cheese.</title>
        <authorList>
            <consortium name="US DOE Joint Genome Institute (JGI-PGF)"/>
            <person name="Walter F."/>
            <person name="Albersmeier A."/>
            <person name="Kalinowski J."/>
            <person name="Ruckert C."/>
        </authorList>
    </citation>
    <scope>NUCLEOTIDE SEQUENCE</scope>
    <source>
        <strain evidence="3">CGMCC 1.6293</strain>
    </source>
</reference>
<comment type="caution">
    <text evidence="3">The sequence shown here is derived from an EMBL/GenBank/DDBJ whole genome shotgun (WGS) entry which is preliminary data.</text>
</comment>
<keyword evidence="4" id="KW-1185">Reference proteome</keyword>
<sequence length="292" mass="30551">MSNEQAPGWVVPVMRFGYSARGVVYIIVGGLAVLAAWRGGSAEGTTGALQTLKGEPWGYAALWIIAIGLFAYAVWRLIDAWMDLENYGTDMKGIVARTGQTVTGLIHAALGVGTIRMAMGDSSGSGDGGGTQSLASRVLAMEGGAIIMMILGVITMGAGIYYGYKAYAEKYKEHLRGTSTTEKLDPAIKAGLVAHGIVIVLIGTFLFYAGQNTDPGQAGGIGAAFDTVRAQPFGRILLGLLGLGMLGFALYCFVEAIYRVVPRVAGDSVTTLASKAKSRAEGEARRAAARMP</sequence>
<gene>
    <name evidence="3" type="ORF">GCM10011534_12750</name>
</gene>
<dbReference type="AlphaFoldDB" id="A0A917SP95"/>
<protein>
    <recommendedName>
        <fullName evidence="2">DUF1206 domain-containing protein</fullName>
    </recommendedName>
</protein>